<dbReference type="GO" id="GO:0004713">
    <property type="term" value="F:protein tyrosine kinase activity"/>
    <property type="evidence" value="ECO:0007669"/>
    <property type="project" value="TreeGrafter"/>
</dbReference>
<dbReference type="InterPro" id="IPR032807">
    <property type="entry name" value="GNVR"/>
</dbReference>
<keyword evidence="2" id="KW-1003">Cell membrane</keyword>
<dbReference type="RefSeq" id="WP_245748205.1">
    <property type="nucleotide sequence ID" value="NZ_FOUI01000012.1"/>
</dbReference>
<feature type="transmembrane region" description="Helical" evidence="7">
    <location>
        <begin position="393"/>
        <end position="416"/>
    </location>
</feature>
<dbReference type="Gene3D" id="3.30.1890.10">
    <property type="entry name" value="FepE-like"/>
    <property type="match status" value="2"/>
</dbReference>
<dbReference type="SUPFAM" id="SSF160355">
    <property type="entry name" value="Bacterial polysaccharide co-polymerase-like"/>
    <property type="match status" value="2"/>
</dbReference>
<evidence type="ECO:0000256" key="6">
    <source>
        <dbReference type="SAM" id="Coils"/>
    </source>
</evidence>
<feature type="domain" description="Polysaccharide chain length determinant N-terminal" evidence="8">
    <location>
        <begin position="13"/>
        <end position="68"/>
    </location>
</feature>
<evidence type="ECO:0000313" key="11">
    <source>
        <dbReference type="Proteomes" id="UP000243629"/>
    </source>
</evidence>
<evidence type="ECO:0000256" key="1">
    <source>
        <dbReference type="ARBA" id="ARBA00004651"/>
    </source>
</evidence>
<evidence type="ECO:0000259" key="8">
    <source>
        <dbReference type="Pfam" id="PF02706"/>
    </source>
</evidence>
<evidence type="ECO:0000256" key="4">
    <source>
        <dbReference type="ARBA" id="ARBA00022989"/>
    </source>
</evidence>
<dbReference type="EMBL" id="FOUI01000012">
    <property type="protein sequence ID" value="SFM70784.1"/>
    <property type="molecule type" value="Genomic_DNA"/>
</dbReference>
<dbReference type="InterPro" id="IPR003856">
    <property type="entry name" value="LPS_length_determ_N"/>
</dbReference>
<dbReference type="InterPro" id="IPR050445">
    <property type="entry name" value="Bact_polysacc_biosynth/exp"/>
</dbReference>
<dbReference type="Proteomes" id="UP000243629">
    <property type="component" value="Unassembled WGS sequence"/>
</dbReference>
<evidence type="ECO:0000256" key="3">
    <source>
        <dbReference type="ARBA" id="ARBA00022692"/>
    </source>
</evidence>
<keyword evidence="5 7" id="KW-0472">Membrane</keyword>
<dbReference type="Pfam" id="PF13807">
    <property type="entry name" value="GNVR"/>
    <property type="match status" value="1"/>
</dbReference>
<dbReference type="Pfam" id="PF02706">
    <property type="entry name" value="Wzz"/>
    <property type="match status" value="1"/>
</dbReference>
<evidence type="ECO:0000313" key="10">
    <source>
        <dbReference type="EMBL" id="SFM70784.1"/>
    </source>
</evidence>
<keyword evidence="4 7" id="KW-1133">Transmembrane helix</keyword>
<protein>
    <submittedName>
        <fullName evidence="10">LPS O-antigen chain length determinant protein, WzzB/FepE family</fullName>
    </submittedName>
</protein>
<name>A0A1I4T226_9GAMM</name>
<evidence type="ECO:0000256" key="7">
    <source>
        <dbReference type="SAM" id="Phobius"/>
    </source>
</evidence>
<proteinExistence type="predicted"/>
<dbReference type="PANTHER" id="PTHR32309">
    <property type="entry name" value="TYROSINE-PROTEIN KINASE"/>
    <property type="match status" value="1"/>
</dbReference>
<keyword evidence="3 7" id="KW-0812">Transmembrane</keyword>
<dbReference type="PANTHER" id="PTHR32309:SF13">
    <property type="entry name" value="FERRIC ENTEROBACTIN TRANSPORT PROTEIN FEPE"/>
    <property type="match status" value="1"/>
</dbReference>
<feature type="transmembrane region" description="Helical" evidence="7">
    <location>
        <begin position="29"/>
        <end position="48"/>
    </location>
</feature>
<keyword evidence="11" id="KW-1185">Reference proteome</keyword>
<keyword evidence="6" id="KW-0175">Coiled coil</keyword>
<feature type="domain" description="Tyrosine-protein kinase G-rich" evidence="9">
    <location>
        <begin position="370"/>
        <end position="413"/>
    </location>
</feature>
<evidence type="ECO:0000256" key="2">
    <source>
        <dbReference type="ARBA" id="ARBA00022475"/>
    </source>
</evidence>
<comment type="subcellular location">
    <subcellularLocation>
        <location evidence="1">Cell membrane</location>
        <topology evidence="1">Multi-pass membrane protein</topology>
    </subcellularLocation>
</comment>
<accession>A0A1I4T226</accession>
<dbReference type="GO" id="GO:0005886">
    <property type="term" value="C:plasma membrane"/>
    <property type="evidence" value="ECO:0007669"/>
    <property type="project" value="UniProtKB-SubCell"/>
</dbReference>
<evidence type="ECO:0000259" key="9">
    <source>
        <dbReference type="Pfam" id="PF13807"/>
    </source>
</evidence>
<gene>
    <name evidence="10" type="ORF">SAMN05216217_11280</name>
</gene>
<dbReference type="AlphaFoldDB" id="A0A1I4T226"/>
<dbReference type="STRING" id="1720063.SAMN05216217_11280"/>
<sequence length="426" mass="47883">MSDLTPQAHFHDDEIDLFELAENLWKEKILIALVTAVVTFIALAYALLATPQYQTQSTVRPTVVKSLDELNRLGVYKLKPGEALALVAAELDSYEARLDYYRNNRELFSELESESRSLEQNFARINQDAVKVIRPDPKKTDTPNPFVSLQFSYPRGVDGPQIVNGMVQHAIARALQDVTADHNALVASRLSELDRKINTARAAYEAEIEVRIAKLTESDELKRVQLNDELNALRTQLRQRRENRIAQLEEAISIASALGIKKPTTPSGMSQEQRSTGNVVRTEVTNQTPPLYFMGTDALEAERKALQSRTSDDFTAPRIVEINKELQLLENNRTIEMLQARENEDLFLAELAKLRSERARLKSLELDPQKLSLVRIDQVAVQPVSAIKPKKPMILALGIVLGGMLGGMIALMRIVIRKRKQAEKPA</sequence>
<reference evidence="11" key="1">
    <citation type="submission" date="2016-10" db="EMBL/GenBank/DDBJ databases">
        <authorList>
            <person name="Varghese N."/>
            <person name="Submissions S."/>
        </authorList>
    </citation>
    <scope>NUCLEOTIDE SEQUENCE [LARGE SCALE GENOMIC DNA]</scope>
    <source>
        <strain evidence="11">DSM 24213</strain>
    </source>
</reference>
<feature type="coiled-coil region" evidence="6">
    <location>
        <begin position="101"/>
        <end position="128"/>
    </location>
</feature>
<organism evidence="10 11">
    <name type="scientific">Halopseudomonas yangmingensis</name>
    <dbReference type="NCBI Taxonomy" id="1720063"/>
    <lineage>
        <taxon>Bacteria</taxon>
        <taxon>Pseudomonadati</taxon>
        <taxon>Pseudomonadota</taxon>
        <taxon>Gammaproteobacteria</taxon>
        <taxon>Pseudomonadales</taxon>
        <taxon>Pseudomonadaceae</taxon>
        <taxon>Halopseudomonas</taxon>
    </lineage>
</organism>
<evidence type="ECO:0000256" key="5">
    <source>
        <dbReference type="ARBA" id="ARBA00023136"/>
    </source>
</evidence>